<dbReference type="InterPro" id="IPR019787">
    <property type="entry name" value="Znf_PHD-finger"/>
</dbReference>
<keyword evidence="7" id="KW-0862">Zinc</keyword>
<feature type="domain" description="CCHC-type" evidence="18">
    <location>
        <begin position="1061"/>
        <end position="1076"/>
    </location>
</feature>
<protein>
    <recommendedName>
        <fullName evidence="22">Origin recognition complex subunit 1</fullName>
    </recommendedName>
</protein>
<evidence type="ECO:0000256" key="1">
    <source>
        <dbReference type="ARBA" id="ARBA00004123"/>
    </source>
</evidence>
<dbReference type="PROSITE" id="PS50016">
    <property type="entry name" value="ZF_PHD_2"/>
    <property type="match status" value="1"/>
</dbReference>
<comment type="similarity">
    <text evidence="2">Belongs to the ORC1 family.</text>
</comment>
<reference evidence="20" key="2">
    <citation type="submission" date="2021-03" db="UniProtKB">
        <authorList>
            <consortium name="EnsemblPlants"/>
        </authorList>
    </citation>
    <scope>IDENTIFICATION</scope>
</reference>
<dbReference type="GO" id="GO:0005664">
    <property type="term" value="C:nuclear origin of replication recognition complex"/>
    <property type="evidence" value="ECO:0007669"/>
    <property type="project" value="TreeGrafter"/>
</dbReference>
<dbReference type="Pfam" id="PF00628">
    <property type="entry name" value="PHD"/>
    <property type="match status" value="1"/>
</dbReference>
<accession>A0A803PTB1</accession>
<keyword evidence="8" id="KW-0067">ATP-binding</keyword>
<dbReference type="Pfam" id="PF01426">
    <property type="entry name" value="BAH"/>
    <property type="match status" value="1"/>
</dbReference>
<feature type="region of interest" description="Disordered" evidence="16">
    <location>
        <begin position="1204"/>
        <end position="1232"/>
    </location>
</feature>
<dbReference type="InterPro" id="IPR001025">
    <property type="entry name" value="BAH_dom"/>
</dbReference>
<dbReference type="InterPro" id="IPR003593">
    <property type="entry name" value="AAA+_ATPase"/>
</dbReference>
<feature type="compositionally biased region" description="Polar residues" evidence="16">
    <location>
        <begin position="46"/>
        <end position="56"/>
    </location>
</feature>
<evidence type="ECO:0000313" key="21">
    <source>
        <dbReference type="Proteomes" id="UP000596661"/>
    </source>
</evidence>
<evidence type="ECO:0000256" key="4">
    <source>
        <dbReference type="ARBA" id="ARBA00022723"/>
    </source>
</evidence>
<dbReference type="Proteomes" id="UP000596661">
    <property type="component" value="Chromosome 6"/>
</dbReference>
<evidence type="ECO:0000256" key="12">
    <source>
        <dbReference type="ARBA" id="ARBA00023159"/>
    </source>
</evidence>
<dbReference type="Gene3D" id="3.30.40.10">
    <property type="entry name" value="Zinc/RING finger domain, C3HC4 (zinc finger)"/>
    <property type="match status" value="1"/>
</dbReference>
<dbReference type="InterPro" id="IPR027417">
    <property type="entry name" value="P-loop_NTPase"/>
</dbReference>
<dbReference type="Gene3D" id="1.10.8.60">
    <property type="match status" value="1"/>
</dbReference>
<dbReference type="GO" id="GO:0005524">
    <property type="term" value="F:ATP binding"/>
    <property type="evidence" value="ECO:0007669"/>
    <property type="project" value="UniProtKB-KW"/>
</dbReference>
<keyword evidence="21" id="KW-1185">Reference proteome</keyword>
<dbReference type="EnsemblPlants" id="evm.model.06.1151">
    <property type="protein sequence ID" value="cds.evm.model.06.1151"/>
    <property type="gene ID" value="evm.TU.06.1151"/>
</dbReference>
<dbReference type="FunFam" id="1.10.8.60:FF:000082">
    <property type="entry name" value="Origin recognition complex subunit 1"/>
    <property type="match status" value="1"/>
</dbReference>
<dbReference type="InterPro" id="IPR041083">
    <property type="entry name" value="AAA_lid_10"/>
</dbReference>
<dbReference type="Gramene" id="evm.model.06.1151">
    <property type="protein sequence ID" value="cds.evm.model.06.1151"/>
    <property type="gene ID" value="evm.TU.06.1151"/>
</dbReference>
<keyword evidence="4" id="KW-0479">Metal-binding</keyword>
<feature type="domain" description="PHD-type" evidence="17">
    <location>
        <begin position="229"/>
        <end position="278"/>
    </location>
</feature>
<dbReference type="FunFam" id="3.40.50.300:FF:000199">
    <property type="entry name" value="Origin recognition complex subunit 1"/>
    <property type="match status" value="1"/>
</dbReference>
<keyword evidence="12" id="KW-0010">Activator</keyword>
<dbReference type="InterPro" id="IPR043151">
    <property type="entry name" value="BAH_sf"/>
</dbReference>
<dbReference type="FunFam" id="3.30.40.10:FF:000691">
    <property type="entry name" value="Origin recognition complex subunit 1"/>
    <property type="match status" value="1"/>
</dbReference>
<organism evidence="20 21">
    <name type="scientific">Cannabis sativa</name>
    <name type="common">Hemp</name>
    <name type="synonym">Marijuana</name>
    <dbReference type="NCBI Taxonomy" id="3483"/>
    <lineage>
        <taxon>Eukaryota</taxon>
        <taxon>Viridiplantae</taxon>
        <taxon>Streptophyta</taxon>
        <taxon>Embryophyta</taxon>
        <taxon>Tracheophyta</taxon>
        <taxon>Spermatophyta</taxon>
        <taxon>Magnoliopsida</taxon>
        <taxon>eudicotyledons</taxon>
        <taxon>Gunneridae</taxon>
        <taxon>Pentapetalae</taxon>
        <taxon>rosids</taxon>
        <taxon>fabids</taxon>
        <taxon>Rosales</taxon>
        <taxon>Cannabaceae</taxon>
        <taxon>Cannabis</taxon>
    </lineage>
</organism>
<dbReference type="InterPro" id="IPR013083">
    <property type="entry name" value="Znf_RING/FYVE/PHD"/>
</dbReference>
<dbReference type="SUPFAM" id="SSF57903">
    <property type="entry name" value="FYVE/PHD zinc finger"/>
    <property type="match status" value="1"/>
</dbReference>
<dbReference type="PROSITE" id="PS51038">
    <property type="entry name" value="BAH"/>
    <property type="match status" value="1"/>
</dbReference>
<dbReference type="PANTHER" id="PTHR10763">
    <property type="entry name" value="CELL DIVISION CONTROL PROTEIN 6-RELATED"/>
    <property type="match status" value="1"/>
</dbReference>
<dbReference type="PANTHER" id="PTHR10763:SF23">
    <property type="entry name" value="ORIGIN RECOGNITION COMPLEX SUBUNIT 1"/>
    <property type="match status" value="1"/>
</dbReference>
<evidence type="ECO:0000256" key="9">
    <source>
        <dbReference type="ARBA" id="ARBA00022842"/>
    </source>
</evidence>
<evidence type="ECO:0008006" key="22">
    <source>
        <dbReference type="Google" id="ProtNLM"/>
    </source>
</evidence>
<evidence type="ECO:0000256" key="2">
    <source>
        <dbReference type="ARBA" id="ARBA00008398"/>
    </source>
</evidence>
<feature type="compositionally biased region" description="Low complexity" evidence="16">
    <location>
        <begin position="26"/>
        <end position="38"/>
    </location>
</feature>
<evidence type="ECO:0000256" key="13">
    <source>
        <dbReference type="ARBA" id="ARBA00023163"/>
    </source>
</evidence>
<evidence type="ECO:0000259" key="17">
    <source>
        <dbReference type="PROSITE" id="PS50016"/>
    </source>
</evidence>
<reference evidence="20" key="1">
    <citation type="submission" date="2018-11" db="EMBL/GenBank/DDBJ databases">
        <authorList>
            <person name="Grassa J C."/>
        </authorList>
    </citation>
    <scope>NUCLEOTIDE SEQUENCE [LARGE SCALE GENOMIC DNA]</scope>
</reference>
<name>A0A803PTB1_CANSA</name>
<dbReference type="GO" id="GO:0006355">
    <property type="term" value="P:regulation of DNA-templated transcription"/>
    <property type="evidence" value="ECO:0007669"/>
    <property type="project" value="UniProtKB-ARBA"/>
</dbReference>
<keyword evidence="10" id="KW-0805">Transcription regulation</keyword>
<keyword evidence="3" id="KW-0235">DNA replication</keyword>
<dbReference type="GO" id="GO:0003688">
    <property type="term" value="F:DNA replication origin binding"/>
    <property type="evidence" value="ECO:0007669"/>
    <property type="project" value="TreeGrafter"/>
</dbReference>
<feature type="compositionally biased region" description="Basic and acidic residues" evidence="16">
    <location>
        <begin position="117"/>
        <end position="129"/>
    </location>
</feature>
<evidence type="ECO:0000256" key="7">
    <source>
        <dbReference type="ARBA" id="ARBA00022833"/>
    </source>
</evidence>
<dbReference type="GO" id="GO:0003682">
    <property type="term" value="F:chromatin binding"/>
    <property type="evidence" value="ECO:0007669"/>
    <property type="project" value="InterPro"/>
</dbReference>
<dbReference type="InterPro" id="IPR003959">
    <property type="entry name" value="ATPase_AAA_core"/>
</dbReference>
<dbReference type="InterPro" id="IPR001965">
    <property type="entry name" value="Znf_PHD"/>
</dbReference>
<keyword evidence="11" id="KW-0238">DNA-binding</keyword>
<feature type="region of interest" description="Disordered" evidence="16">
    <location>
        <begin position="1259"/>
        <end position="1329"/>
    </location>
</feature>
<feature type="region of interest" description="Disordered" evidence="16">
    <location>
        <begin position="1"/>
        <end position="164"/>
    </location>
</feature>
<dbReference type="GO" id="GO:0033314">
    <property type="term" value="P:mitotic DNA replication checkpoint signaling"/>
    <property type="evidence" value="ECO:0007669"/>
    <property type="project" value="TreeGrafter"/>
</dbReference>
<dbReference type="PROSITE" id="PS01359">
    <property type="entry name" value="ZF_PHD_1"/>
    <property type="match status" value="1"/>
</dbReference>
<keyword evidence="14" id="KW-0539">Nucleus</keyword>
<evidence type="ECO:0000256" key="5">
    <source>
        <dbReference type="ARBA" id="ARBA00022741"/>
    </source>
</evidence>
<dbReference type="SMART" id="SM00382">
    <property type="entry name" value="AAA"/>
    <property type="match status" value="1"/>
</dbReference>
<dbReference type="GO" id="GO:0010385">
    <property type="term" value="F:double-stranded methylated DNA binding"/>
    <property type="evidence" value="ECO:0007669"/>
    <property type="project" value="UniProtKB-ARBA"/>
</dbReference>
<keyword evidence="5" id="KW-0547">Nucleotide-binding</keyword>
<keyword evidence="13" id="KW-0804">Transcription</keyword>
<keyword evidence="9" id="KW-0460">Magnesium</keyword>
<dbReference type="InterPro" id="IPR019786">
    <property type="entry name" value="Zinc_finger_PHD-type_CS"/>
</dbReference>
<comment type="subcellular location">
    <subcellularLocation>
        <location evidence="1">Nucleus</location>
    </subcellularLocation>
</comment>
<evidence type="ECO:0000256" key="14">
    <source>
        <dbReference type="ARBA" id="ARBA00023242"/>
    </source>
</evidence>
<dbReference type="Pfam" id="PF17872">
    <property type="entry name" value="AAA_lid_10"/>
    <property type="match status" value="1"/>
</dbReference>
<dbReference type="Pfam" id="PF00004">
    <property type="entry name" value="AAA"/>
    <property type="match status" value="1"/>
</dbReference>
<dbReference type="SMART" id="SM00439">
    <property type="entry name" value="BAH"/>
    <property type="match status" value="1"/>
</dbReference>
<evidence type="ECO:0000256" key="16">
    <source>
        <dbReference type="SAM" id="MobiDB-lite"/>
    </source>
</evidence>
<dbReference type="InterPro" id="IPR001878">
    <property type="entry name" value="Znf_CCHC"/>
</dbReference>
<evidence type="ECO:0000256" key="10">
    <source>
        <dbReference type="ARBA" id="ARBA00023015"/>
    </source>
</evidence>
<dbReference type="SMART" id="SM00249">
    <property type="entry name" value="PHD"/>
    <property type="match status" value="1"/>
</dbReference>
<dbReference type="Gene3D" id="2.30.30.490">
    <property type="match status" value="1"/>
</dbReference>
<feature type="domain" description="BAH" evidence="19">
    <location>
        <begin position="287"/>
        <end position="404"/>
    </location>
</feature>
<dbReference type="GO" id="GO:0006270">
    <property type="term" value="P:DNA replication initiation"/>
    <property type="evidence" value="ECO:0007669"/>
    <property type="project" value="TreeGrafter"/>
</dbReference>
<dbReference type="InterPro" id="IPR050311">
    <property type="entry name" value="ORC1/CDC6"/>
</dbReference>
<proteinExistence type="inferred from homology"/>
<evidence type="ECO:0000313" key="20">
    <source>
        <dbReference type="EnsemblPlants" id="cds.evm.model.06.1151"/>
    </source>
</evidence>
<dbReference type="GO" id="GO:0008270">
    <property type="term" value="F:zinc ion binding"/>
    <property type="evidence" value="ECO:0007669"/>
    <property type="project" value="UniProtKB-KW"/>
</dbReference>
<feature type="compositionally biased region" description="Basic and acidic residues" evidence="16">
    <location>
        <begin position="90"/>
        <end position="104"/>
    </location>
</feature>
<keyword evidence="6 15" id="KW-0863">Zinc-finger</keyword>
<evidence type="ECO:0000259" key="18">
    <source>
        <dbReference type="PROSITE" id="PS50158"/>
    </source>
</evidence>
<dbReference type="PROSITE" id="PS50158">
    <property type="entry name" value="ZF_CCHC"/>
    <property type="match status" value="1"/>
</dbReference>
<sequence length="1438" mass="162521">MAKAPRTTALHSPRRSTNSPCFNSKSTLTPSTPATSTPGLRRSTRRTSLNFDSEIQTPLKGIDIDERPIHSSAKKTPRNLRNGEGAADGKTIRKSLDYPEDSIRGKRNRNVVVPETPDVKKALNSEKKSEKRTRKEGKNPTHVEEVLLSPASPEQPESRKRKVRNGRTVITRATHSKDKKFGRKKGGALSNKRVYYKKVVYDGGEFEVGDDVYVRRREDASSDDEDPVVEECRVCFKSGRAVMIECDDCLGGFHLKCLKPPLKEVPEEDWICGFCQARKMGKEVKLPRPPKGKKLARTMRDKLLSSDLWAACIESLWKEANGSYWCRVRWYIIPEETASGRQPHNLRRELYRTNDLADIEMECVLRHCSVKNPKEYVKACDEGDDVYLCEYEYDIRWHSFKRLAEIDDSEEDEESESDEDWKVCKDVDSNTDDDMYYEEENVQNIPEKSYSAHVKAANSRKGQFFGLEKIGMKKIPEHVRCHKQTDLERAKAALLLASMPKSLPCRNKEMEEISSFIKGAICDDQCLGRCLYIHGVPGTGKTMSVLAVLRSLRSEVDAGSIKPYCFVEINGLKLASPENIYRVIYEALTGHRVGWKKALQLLNERFSEGKRFGKEDDRPCILLIDELDLLVTRNQSVLYNILDWPTKAHSKLIVIGIANTMDLPEKLLPRISSRMGIQRLCFGPYNYQQLQEIILSRLKGIEAFEKQAIEFASRKVAAVSGDARRALEICRRAAELTDYHLKKLSTNPINISEGKSLVGMREVEAAIQEMFQAPHIQVMKSCSKLSKIFLTAMVYELYKTGMGETTFEKLAMAVSCLCTSNGEAFPGHDILLRVGCKLGEWRIVLCESGTKHKLQKLQLNFPSLCVGSLVSAVGEFCLVRMSEEIENIISLTGGMNVEGEDEWESNEQVALKFKEGSLVGRVLARRHCTVNFFKTVFSRIWEKEGGWFVDILAKEKGCTILGLSFDNKVLAEKVYKKSTWIFHGGILITEKWPPNGNWKEASLNMVECWIKMKGFPPNALTLNNVKRLGNMAGEVSDIQWLNTNVMLMRDTFKFESLPLLCFTCGHFGHEQMDCRKEVVKTKHSSGVMVPYYGSWLKDESNITNCFVTLVTPSISHRRWEEEGNNGVQRPRSEEASVVPPITQQVLYKGEECQVHGDNTRRKTAKAEGVGGSRDGYVGRGSVKEILSKEQSTLTILESSAENGDKRNFIEVDPSQREEGQVDKMQMSHHREGEVDIAERHIVENKREEVASVLFDVTEFDSQKKSSPSNSKSTKKGEKREGRGAILRGSHRSKERNEEASTNHSKKRSTMEKEAASDMEIDDEPGGKRANREIEMERTMESQEFNLPGLVTGFATGWMDEKEKTVNGANGRKLKSAKVLARGKASRLGNKGREDGHVDNDGELAEKVRSIIFGKEDLLVLNEDDKAAHLEMQGRRSQC</sequence>
<evidence type="ECO:0000256" key="3">
    <source>
        <dbReference type="ARBA" id="ARBA00022705"/>
    </source>
</evidence>
<dbReference type="InterPro" id="IPR011011">
    <property type="entry name" value="Znf_FYVE_PHD"/>
</dbReference>
<dbReference type="FunFam" id="2.30.30.490:FF:000020">
    <property type="entry name" value="Origin recognition complex subunit 1"/>
    <property type="match status" value="1"/>
</dbReference>
<evidence type="ECO:0000256" key="6">
    <source>
        <dbReference type="ARBA" id="ARBA00022771"/>
    </source>
</evidence>
<evidence type="ECO:0000256" key="15">
    <source>
        <dbReference type="PROSITE-ProRule" id="PRU00047"/>
    </source>
</evidence>
<dbReference type="SUPFAM" id="SSF52540">
    <property type="entry name" value="P-loop containing nucleoside triphosphate hydrolases"/>
    <property type="match status" value="1"/>
</dbReference>
<dbReference type="Gene3D" id="3.40.50.300">
    <property type="entry name" value="P-loop containing nucleotide triphosphate hydrolases"/>
    <property type="match status" value="1"/>
</dbReference>
<evidence type="ECO:0000256" key="8">
    <source>
        <dbReference type="ARBA" id="ARBA00022840"/>
    </source>
</evidence>
<dbReference type="EMBL" id="UZAU01000593">
    <property type="status" value="NOT_ANNOTATED_CDS"/>
    <property type="molecule type" value="Genomic_DNA"/>
</dbReference>
<evidence type="ECO:0000259" key="19">
    <source>
        <dbReference type="PROSITE" id="PS51038"/>
    </source>
</evidence>
<evidence type="ECO:0000256" key="11">
    <source>
        <dbReference type="ARBA" id="ARBA00023125"/>
    </source>
</evidence>
<dbReference type="GO" id="GO:0016887">
    <property type="term" value="F:ATP hydrolysis activity"/>
    <property type="evidence" value="ECO:0007669"/>
    <property type="project" value="InterPro"/>
</dbReference>
<feature type="compositionally biased region" description="Basic and acidic residues" evidence="16">
    <location>
        <begin position="1204"/>
        <end position="1221"/>
    </location>
</feature>
<feature type="compositionally biased region" description="Basic and acidic residues" evidence="16">
    <location>
        <begin position="136"/>
        <end position="145"/>
    </location>
</feature>
<feature type="compositionally biased region" description="Polar residues" evidence="16">
    <location>
        <begin position="15"/>
        <end position="25"/>
    </location>
</feature>